<dbReference type="Pfam" id="PF00155">
    <property type="entry name" value="Aminotran_1_2"/>
    <property type="match status" value="1"/>
</dbReference>
<gene>
    <name evidence="7" type="ORF">ACFPZF_31830</name>
</gene>
<keyword evidence="4" id="KW-0238">DNA-binding</keyword>
<dbReference type="InterPro" id="IPR004839">
    <property type="entry name" value="Aminotransferase_I/II_large"/>
</dbReference>
<reference evidence="8" key="1">
    <citation type="journal article" date="2019" name="Int. J. Syst. Evol. Microbiol.">
        <title>The Global Catalogue of Microorganisms (GCM) 10K type strain sequencing project: providing services to taxonomists for standard genome sequencing and annotation.</title>
        <authorList>
            <consortium name="The Broad Institute Genomics Platform"/>
            <consortium name="The Broad Institute Genome Sequencing Center for Infectious Disease"/>
            <person name="Wu L."/>
            <person name="Ma J."/>
        </authorList>
    </citation>
    <scope>NUCLEOTIDE SEQUENCE [LARGE SCALE GENOMIC DNA]</scope>
    <source>
        <strain evidence="8">CGMCC 4.1622</strain>
    </source>
</reference>
<keyword evidence="7" id="KW-0032">Aminotransferase</keyword>
<dbReference type="Proteomes" id="UP001596066">
    <property type="component" value="Unassembled WGS sequence"/>
</dbReference>
<evidence type="ECO:0000256" key="3">
    <source>
        <dbReference type="ARBA" id="ARBA00023015"/>
    </source>
</evidence>
<name>A0ABW0VLT5_9ACTN</name>
<dbReference type="InterPro" id="IPR036388">
    <property type="entry name" value="WH-like_DNA-bd_sf"/>
</dbReference>
<keyword evidence="8" id="KW-1185">Reference proteome</keyword>
<accession>A0ABW0VLT5</accession>
<keyword evidence="3" id="KW-0805">Transcription regulation</keyword>
<evidence type="ECO:0000256" key="1">
    <source>
        <dbReference type="ARBA" id="ARBA00005384"/>
    </source>
</evidence>
<evidence type="ECO:0000256" key="2">
    <source>
        <dbReference type="ARBA" id="ARBA00022898"/>
    </source>
</evidence>
<dbReference type="PANTHER" id="PTHR46577">
    <property type="entry name" value="HTH-TYPE TRANSCRIPTIONAL REGULATORY PROTEIN GABR"/>
    <property type="match status" value="1"/>
</dbReference>
<evidence type="ECO:0000313" key="7">
    <source>
        <dbReference type="EMBL" id="MFC5645929.1"/>
    </source>
</evidence>
<dbReference type="PANTHER" id="PTHR46577:SF1">
    <property type="entry name" value="HTH-TYPE TRANSCRIPTIONAL REGULATORY PROTEIN GABR"/>
    <property type="match status" value="1"/>
</dbReference>
<dbReference type="Gene3D" id="1.10.10.10">
    <property type="entry name" value="Winged helix-like DNA-binding domain superfamily/Winged helix DNA-binding domain"/>
    <property type="match status" value="1"/>
</dbReference>
<keyword evidence="2" id="KW-0663">Pyridoxal phosphate</keyword>
<keyword evidence="7" id="KW-0808">Transferase</keyword>
<dbReference type="GO" id="GO:0008483">
    <property type="term" value="F:transaminase activity"/>
    <property type="evidence" value="ECO:0007669"/>
    <property type="project" value="UniProtKB-KW"/>
</dbReference>
<dbReference type="CDD" id="cd00609">
    <property type="entry name" value="AAT_like"/>
    <property type="match status" value="1"/>
</dbReference>
<dbReference type="Pfam" id="PF00392">
    <property type="entry name" value="GntR"/>
    <property type="match status" value="1"/>
</dbReference>
<comment type="similarity">
    <text evidence="1">In the C-terminal section; belongs to the class-I pyridoxal-phosphate-dependent aminotransferase family.</text>
</comment>
<evidence type="ECO:0000313" key="8">
    <source>
        <dbReference type="Proteomes" id="UP001596066"/>
    </source>
</evidence>
<proteinExistence type="inferred from homology"/>
<dbReference type="CDD" id="cd07377">
    <property type="entry name" value="WHTH_GntR"/>
    <property type="match status" value="1"/>
</dbReference>
<dbReference type="InterPro" id="IPR015424">
    <property type="entry name" value="PyrdxlP-dep_Trfase"/>
</dbReference>
<dbReference type="InterPro" id="IPR036390">
    <property type="entry name" value="WH_DNA-bd_sf"/>
</dbReference>
<sequence>MPKNWSGHGVDLHLEPAAAAGGRRVGLEGALREAIRAGRLAAGTSLPGTRALAAELGLARGTVTAAYDQLVEEGYLTARPGSGTSVAALPASDTAAAARPAAAPAEPVHDLRPGRPDLDAFPVRAWLAATRRVLGRVGPQAFGPGDPQGRIELRTALAEHLARTRGVVATPDRVVVTAGFHQAMALLGGVLAAGGTTRVAAEDPGHDVYRALLGRAGLAVDPLPVDREGARVEELGPDVGAVSLTPSHQYPTGVPLHPRRRRALRAWAHTTGGLVLEDDYDGEFRYDRQPVGALQGTAPDRVVYCGTASKTLAPALRLAWLVLPPELVDPLVRARERTDLYGESLGQLVLADLIAGHAYERHVRAARLRYRRRRGQLVERIGALPGPTVHGVAAGLHTLVTLPDHGPGEARLLARCAERGVALRGLTELHHDPAGRPEGLLIGFGAPAERAWPAALDALSAVLAEQFGR</sequence>
<evidence type="ECO:0000259" key="6">
    <source>
        <dbReference type="PROSITE" id="PS50949"/>
    </source>
</evidence>
<protein>
    <submittedName>
        <fullName evidence="7">PLP-dependent aminotransferase family protein</fullName>
    </submittedName>
</protein>
<dbReference type="PROSITE" id="PS50949">
    <property type="entry name" value="HTH_GNTR"/>
    <property type="match status" value="1"/>
</dbReference>
<dbReference type="SUPFAM" id="SSF46785">
    <property type="entry name" value="Winged helix' DNA-binding domain"/>
    <property type="match status" value="1"/>
</dbReference>
<comment type="caution">
    <text evidence="7">The sequence shown here is derived from an EMBL/GenBank/DDBJ whole genome shotgun (WGS) entry which is preliminary data.</text>
</comment>
<dbReference type="RefSeq" id="WP_346144926.1">
    <property type="nucleotide sequence ID" value="NZ_BAAAUA010000019.1"/>
</dbReference>
<dbReference type="EMBL" id="JBHSOC010000085">
    <property type="protein sequence ID" value="MFC5645929.1"/>
    <property type="molecule type" value="Genomic_DNA"/>
</dbReference>
<dbReference type="InterPro" id="IPR015421">
    <property type="entry name" value="PyrdxlP-dep_Trfase_major"/>
</dbReference>
<dbReference type="SUPFAM" id="SSF53383">
    <property type="entry name" value="PLP-dependent transferases"/>
    <property type="match status" value="1"/>
</dbReference>
<feature type="domain" description="HTH gntR-type" evidence="6">
    <location>
        <begin position="21"/>
        <end position="89"/>
    </location>
</feature>
<dbReference type="PRINTS" id="PR00035">
    <property type="entry name" value="HTHGNTR"/>
</dbReference>
<dbReference type="Gene3D" id="3.40.640.10">
    <property type="entry name" value="Type I PLP-dependent aspartate aminotransferase-like (Major domain)"/>
    <property type="match status" value="1"/>
</dbReference>
<keyword evidence="5" id="KW-0804">Transcription</keyword>
<dbReference type="InterPro" id="IPR051446">
    <property type="entry name" value="HTH_trans_reg/aminotransferase"/>
</dbReference>
<organism evidence="7 8">
    <name type="scientific">Kitasatospora cinereorecta</name>
    <dbReference type="NCBI Taxonomy" id="285560"/>
    <lineage>
        <taxon>Bacteria</taxon>
        <taxon>Bacillati</taxon>
        <taxon>Actinomycetota</taxon>
        <taxon>Actinomycetes</taxon>
        <taxon>Kitasatosporales</taxon>
        <taxon>Streptomycetaceae</taxon>
        <taxon>Kitasatospora</taxon>
    </lineage>
</organism>
<dbReference type="InterPro" id="IPR000524">
    <property type="entry name" value="Tscrpt_reg_HTH_GntR"/>
</dbReference>
<evidence type="ECO:0000256" key="4">
    <source>
        <dbReference type="ARBA" id="ARBA00023125"/>
    </source>
</evidence>
<dbReference type="SMART" id="SM00345">
    <property type="entry name" value="HTH_GNTR"/>
    <property type="match status" value="1"/>
</dbReference>
<evidence type="ECO:0000256" key="5">
    <source>
        <dbReference type="ARBA" id="ARBA00023163"/>
    </source>
</evidence>